<feature type="compositionally biased region" description="Basic residues" evidence="1">
    <location>
        <begin position="1"/>
        <end position="11"/>
    </location>
</feature>
<name>A0A4P1RMX1_LUPAN</name>
<dbReference type="EMBL" id="CM007364">
    <property type="protein sequence ID" value="OIW13884.1"/>
    <property type="molecule type" value="Genomic_DNA"/>
</dbReference>
<accession>A0A4P1RMX1</accession>
<dbReference type="AlphaFoldDB" id="A0A4P1RMX1"/>
<reference evidence="2 3" key="1">
    <citation type="journal article" date="2017" name="Plant Biotechnol. J.">
        <title>A comprehensive draft genome sequence for lupin (Lupinus angustifolius), an emerging health food: insights into plant-microbe interactions and legume evolution.</title>
        <authorList>
            <person name="Hane J.K."/>
            <person name="Ming Y."/>
            <person name="Kamphuis L.G."/>
            <person name="Nelson M.N."/>
            <person name="Garg G."/>
            <person name="Atkins C.A."/>
            <person name="Bayer P.E."/>
            <person name="Bravo A."/>
            <person name="Bringans S."/>
            <person name="Cannon S."/>
            <person name="Edwards D."/>
            <person name="Foley R."/>
            <person name="Gao L.L."/>
            <person name="Harrison M.J."/>
            <person name="Huang W."/>
            <person name="Hurgobin B."/>
            <person name="Li S."/>
            <person name="Liu C.W."/>
            <person name="McGrath A."/>
            <person name="Morahan G."/>
            <person name="Murray J."/>
            <person name="Weller J."/>
            <person name="Jian J."/>
            <person name="Singh K.B."/>
        </authorList>
    </citation>
    <scope>NUCLEOTIDE SEQUENCE [LARGE SCALE GENOMIC DNA]</scope>
    <source>
        <strain evidence="3">cv. Tanjil</strain>
        <tissue evidence="2">Whole plant</tissue>
    </source>
</reference>
<proteinExistence type="predicted"/>
<evidence type="ECO:0000313" key="3">
    <source>
        <dbReference type="Proteomes" id="UP000188354"/>
    </source>
</evidence>
<sequence>MEHEKKKKNKRAREEEGENKIVGSSFEENNNNNAKKRGFEISFMKDKNKVKEEEAEEGSWDCDSNLGFGVFDFPWLKDGVISKPEDLEDFEDNFMSCLQHQDTSSFKVSGIDNFCDEYGLCETISEASMSHIPDSKLVEDAWKQFDKNNGWKLEAEDADNSTWTSLFNHPL</sequence>
<keyword evidence="3" id="KW-1185">Reference proteome</keyword>
<evidence type="ECO:0000313" key="2">
    <source>
        <dbReference type="EMBL" id="OIW13884.1"/>
    </source>
</evidence>
<gene>
    <name evidence="2" type="ORF">TanjilG_31773</name>
</gene>
<dbReference type="Proteomes" id="UP000188354">
    <property type="component" value="Chromosome LG04"/>
</dbReference>
<dbReference type="Gramene" id="OIW13884">
    <property type="protein sequence ID" value="OIW13884"/>
    <property type="gene ID" value="TanjilG_31773"/>
</dbReference>
<feature type="region of interest" description="Disordered" evidence="1">
    <location>
        <begin position="1"/>
        <end position="33"/>
    </location>
</feature>
<evidence type="ECO:0000256" key="1">
    <source>
        <dbReference type="SAM" id="MobiDB-lite"/>
    </source>
</evidence>
<organism evidence="2 3">
    <name type="scientific">Lupinus angustifolius</name>
    <name type="common">Narrow-leaved blue lupine</name>
    <dbReference type="NCBI Taxonomy" id="3871"/>
    <lineage>
        <taxon>Eukaryota</taxon>
        <taxon>Viridiplantae</taxon>
        <taxon>Streptophyta</taxon>
        <taxon>Embryophyta</taxon>
        <taxon>Tracheophyta</taxon>
        <taxon>Spermatophyta</taxon>
        <taxon>Magnoliopsida</taxon>
        <taxon>eudicotyledons</taxon>
        <taxon>Gunneridae</taxon>
        <taxon>Pentapetalae</taxon>
        <taxon>rosids</taxon>
        <taxon>fabids</taxon>
        <taxon>Fabales</taxon>
        <taxon>Fabaceae</taxon>
        <taxon>Papilionoideae</taxon>
        <taxon>50 kb inversion clade</taxon>
        <taxon>genistoids sensu lato</taxon>
        <taxon>core genistoids</taxon>
        <taxon>Genisteae</taxon>
        <taxon>Lupinus</taxon>
    </lineage>
</organism>
<protein>
    <submittedName>
        <fullName evidence="2">Uncharacterized protein</fullName>
    </submittedName>
</protein>